<dbReference type="PANTHER" id="PTHR47197">
    <property type="entry name" value="PROTEIN NIRF"/>
    <property type="match status" value="1"/>
</dbReference>
<keyword evidence="1" id="KW-0732">Signal</keyword>
<evidence type="ECO:0000313" key="3">
    <source>
        <dbReference type="Proteomes" id="UP000584670"/>
    </source>
</evidence>
<comment type="caution">
    <text evidence="2">The sequence shown here is derived from an EMBL/GenBank/DDBJ whole genome shotgun (WGS) entry which is preliminary data.</text>
</comment>
<dbReference type="InterPro" id="IPR051200">
    <property type="entry name" value="Host-pathogen_enzymatic-act"/>
</dbReference>
<dbReference type="PANTHER" id="PTHR47197:SF3">
    <property type="entry name" value="DIHYDRO-HEME D1 DEHYDROGENASE"/>
    <property type="match status" value="1"/>
</dbReference>
<dbReference type="SUPFAM" id="SSF50969">
    <property type="entry name" value="YVTN repeat-like/Quinoprotein amine dehydrogenase"/>
    <property type="match status" value="1"/>
</dbReference>
<proteinExistence type="predicted"/>
<dbReference type="InterPro" id="IPR015943">
    <property type="entry name" value="WD40/YVTN_repeat-like_dom_sf"/>
</dbReference>
<gene>
    <name evidence="2" type="ORF">H4N64_36875</name>
</gene>
<accession>A0A7X1JA71</accession>
<protein>
    <recommendedName>
        <fullName evidence="4">Ig-like domain repeat protein</fullName>
    </recommendedName>
</protein>
<dbReference type="Proteomes" id="UP000584670">
    <property type="component" value="Unassembled WGS sequence"/>
</dbReference>
<evidence type="ECO:0008006" key="4">
    <source>
        <dbReference type="Google" id="ProtNLM"/>
    </source>
</evidence>
<dbReference type="Gene3D" id="2.130.10.10">
    <property type="entry name" value="YVTN repeat-like/Quinoprotein amine dehydrogenase"/>
    <property type="match status" value="2"/>
</dbReference>
<name>A0A7X1JA71_9ACTN</name>
<evidence type="ECO:0000256" key="1">
    <source>
        <dbReference type="SAM" id="SignalP"/>
    </source>
</evidence>
<feature type="signal peptide" evidence="1">
    <location>
        <begin position="1"/>
        <end position="29"/>
    </location>
</feature>
<dbReference type="EMBL" id="JACMSF010000064">
    <property type="protein sequence ID" value="MBC2906991.1"/>
    <property type="molecule type" value="Genomic_DNA"/>
</dbReference>
<organism evidence="2 3">
    <name type="scientific">Streptomyces cupreus</name>
    <dbReference type="NCBI Taxonomy" id="2759956"/>
    <lineage>
        <taxon>Bacteria</taxon>
        <taxon>Bacillati</taxon>
        <taxon>Actinomycetota</taxon>
        <taxon>Actinomycetes</taxon>
        <taxon>Kitasatosporales</taxon>
        <taxon>Streptomycetaceae</taxon>
        <taxon>Streptomyces</taxon>
    </lineage>
</organism>
<reference evidence="2 3" key="1">
    <citation type="submission" date="2020-08" db="EMBL/GenBank/DDBJ databases">
        <title>Streptomyces sp. PSKA01 genome sequencing and assembly.</title>
        <authorList>
            <person name="Mandal S."/>
            <person name="Maiti P.K."/>
            <person name="Das P."/>
        </authorList>
    </citation>
    <scope>NUCLEOTIDE SEQUENCE [LARGE SCALE GENOMIC DNA]</scope>
    <source>
        <strain evidence="2 3">PSKA01</strain>
    </source>
</reference>
<evidence type="ECO:0000313" key="2">
    <source>
        <dbReference type="EMBL" id="MBC2906991.1"/>
    </source>
</evidence>
<dbReference type="RefSeq" id="WP_186286959.1">
    <property type="nucleotide sequence ID" value="NZ_JACMSF010000064.1"/>
</dbReference>
<dbReference type="InterPro" id="IPR011044">
    <property type="entry name" value="Quino_amine_DH_bsu"/>
</dbReference>
<sequence>MHIRKFTGRAAVSAALGISLLGFGPSASAADSSTQLPISSHEDIVVDGVHRHVFISDPASGSVVVTGYDGTVVKQIDGEPGASGLALSADSGTLYVALRTADAISAIDTATLQETARYSTGAGTAPQYPAIAGGKVWFGYGGEPWGGIGYVDLSGPDPVIHAPSGGGRTFASAPILASSPGNPGLLVAGDASVSPPVLAVYDVSTGDERQTAHTSISGGSVADLAVTPDGKDVVVASGAPYYHQSYSTSDLSPSNRYTTGAYPNAVAITPDGSTLAAGLYAPYDPDVYLFQPSVDTQLKNYDFPSTSTDTTTLQEAGLAWAPDGSRLFALTKTYGLSTLTLRVLDQRVESTLTLQAPESVRQGKKVTVSGTLSASAPFPAGTEVDVTRYDDAHPEQGVSLGSHSVADDGTFKFTDIADTAGWVGYGVHYAGDARHTEARALVNIRVS</sequence>
<feature type="chain" id="PRO_5030518788" description="Ig-like domain repeat protein" evidence="1">
    <location>
        <begin position="30"/>
        <end position="447"/>
    </location>
</feature>
<keyword evidence="3" id="KW-1185">Reference proteome</keyword>
<dbReference type="AlphaFoldDB" id="A0A7X1JA71"/>